<evidence type="ECO:0000313" key="1">
    <source>
        <dbReference type="EMBL" id="KAI0045805.1"/>
    </source>
</evidence>
<reference evidence="1" key="2">
    <citation type="journal article" date="2022" name="New Phytol.">
        <title>Evolutionary transition to the ectomycorrhizal habit in the genomes of a hyperdiverse lineage of mushroom-forming fungi.</title>
        <authorList>
            <person name="Looney B."/>
            <person name="Miyauchi S."/>
            <person name="Morin E."/>
            <person name="Drula E."/>
            <person name="Courty P.E."/>
            <person name="Kohler A."/>
            <person name="Kuo A."/>
            <person name="LaButti K."/>
            <person name="Pangilinan J."/>
            <person name="Lipzen A."/>
            <person name="Riley R."/>
            <person name="Andreopoulos W."/>
            <person name="He G."/>
            <person name="Johnson J."/>
            <person name="Nolan M."/>
            <person name="Tritt A."/>
            <person name="Barry K.W."/>
            <person name="Grigoriev I.V."/>
            <person name="Nagy L.G."/>
            <person name="Hibbett D."/>
            <person name="Henrissat B."/>
            <person name="Matheny P.B."/>
            <person name="Labbe J."/>
            <person name="Martin F.M."/>
        </authorList>
    </citation>
    <scope>NUCLEOTIDE SEQUENCE</scope>
    <source>
        <strain evidence="1">FP105234-sp</strain>
    </source>
</reference>
<sequence>MSPPPPEHPTSPASSTDTISEAHHPAAHADKPRSSSSSPSVHVPWTAHLSTSLSAIAEQLQAAAQAVAQAPGSPCGAPHADISALEMRLAAVERAHAALAAELEELRGEGSSAPEGAPSDVEQRLSEALATIKLECVARATVLSDVDAVNRQDRLYPRLHNSRVTVSKLPIMALPTASGKPAPQFPATRGEFEHLIKERYEAMLKAYGLPVKGDTNAKREALRVFIGLPA</sequence>
<reference evidence="1" key="1">
    <citation type="submission" date="2021-02" db="EMBL/GenBank/DDBJ databases">
        <authorList>
            <consortium name="DOE Joint Genome Institute"/>
            <person name="Ahrendt S."/>
            <person name="Looney B.P."/>
            <person name="Miyauchi S."/>
            <person name="Morin E."/>
            <person name="Drula E."/>
            <person name="Courty P.E."/>
            <person name="Chicoki N."/>
            <person name="Fauchery L."/>
            <person name="Kohler A."/>
            <person name="Kuo A."/>
            <person name="Labutti K."/>
            <person name="Pangilinan J."/>
            <person name="Lipzen A."/>
            <person name="Riley R."/>
            <person name="Andreopoulos W."/>
            <person name="He G."/>
            <person name="Johnson J."/>
            <person name="Barry K.W."/>
            <person name="Grigoriev I.V."/>
            <person name="Nagy L."/>
            <person name="Hibbett D."/>
            <person name="Henrissat B."/>
            <person name="Matheny P.B."/>
            <person name="Labbe J."/>
            <person name="Martin F."/>
        </authorList>
    </citation>
    <scope>NUCLEOTIDE SEQUENCE</scope>
    <source>
        <strain evidence="1">FP105234-sp</strain>
    </source>
</reference>
<name>A0ACB8RPE0_9AGAM</name>
<evidence type="ECO:0000313" key="2">
    <source>
        <dbReference type="Proteomes" id="UP000814033"/>
    </source>
</evidence>
<accession>A0ACB8RPE0</accession>
<gene>
    <name evidence="1" type="ORF">FA95DRAFT_85598</name>
</gene>
<organism evidence="1 2">
    <name type="scientific">Auriscalpium vulgare</name>
    <dbReference type="NCBI Taxonomy" id="40419"/>
    <lineage>
        <taxon>Eukaryota</taxon>
        <taxon>Fungi</taxon>
        <taxon>Dikarya</taxon>
        <taxon>Basidiomycota</taxon>
        <taxon>Agaricomycotina</taxon>
        <taxon>Agaricomycetes</taxon>
        <taxon>Russulales</taxon>
        <taxon>Auriscalpiaceae</taxon>
        <taxon>Auriscalpium</taxon>
    </lineage>
</organism>
<dbReference type="EMBL" id="MU275941">
    <property type="protein sequence ID" value="KAI0045805.1"/>
    <property type="molecule type" value="Genomic_DNA"/>
</dbReference>
<keyword evidence="2" id="KW-1185">Reference proteome</keyword>
<proteinExistence type="predicted"/>
<comment type="caution">
    <text evidence="1">The sequence shown here is derived from an EMBL/GenBank/DDBJ whole genome shotgun (WGS) entry which is preliminary data.</text>
</comment>
<dbReference type="Proteomes" id="UP000814033">
    <property type="component" value="Unassembled WGS sequence"/>
</dbReference>
<protein>
    <submittedName>
        <fullName evidence="1">Uncharacterized protein</fullName>
    </submittedName>
</protein>